<comment type="similarity">
    <text evidence="1">Belongs to the SurE nucleotidase family.</text>
</comment>
<dbReference type="Pfam" id="PF01975">
    <property type="entry name" value="SurE"/>
    <property type="match status" value="1"/>
</dbReference>
<keyword evidence="3" id="KW-0378">Hydrolase</keyword>
<evidence type="ECO:0000313" key="6">
    <source>
        <dbReference type="EMBL" id="CAB4299012.1"/>
    </source>
</evidence>
<dbReference type="InterPro" id="IPR030048">
    <property type="entry name" value="SurE"/>
</dbReference>
<evidence type="ECO:0000256" key="3">
    <source>
        <dbReference type="ARBA" id="ARBA00022801"/>
    </source>
</evidence>
<dbReference type="InterPro" id="IPR036523">
    <property type="entry name" value="SurE-like_sf"/>
</dbReference>
<gene>
    <name evidence="5" type="ORF">CURHAP_LOCUS12586</name>
    <name evidence="6" type="ORF">ORAREDHAP_LOCUS12203</name>
</gene>
<keyword evidence="2" id="KW-0479">Metal-binding</keyword>
<dbReference type="GO" id="GO:0008252">
    <property type="term" value="F:nucleotidase activity"/>
    <property type="evidence" value="ECO:0007669"/>
    <property type="project" value="InterPro"/>
</dbReference>
<dbReference type="Proteomes" id="UP000507222">
    <property type="component" value="Unassembled WGS sequence"/>
</dbReference>
<proteinExistence type="inferred from homology"/>
<protein>
    <recommendedName>
        <fullName evidence="4">Survival protein SurE-like phosphatase/nucleotidase domain-containing protein</fullName>
    </recommendedName>
</protein>
<reference evidence="8" key="1">
    <citation type="journal article" date="2020" name="Genome Biol.">
        <title>Gamete binning: chromosome-level and haplotype-resolved genome assembly enabled by high-throughput single-cell sequencing of gamete genomes.</title>
        <authorList>
            <person name="Campoy J.A."/>
            <person name="Sun H."/>
            <person name="Goel M."/>
            <person name="Jiao W.-B."/>
            <person name="Folz-Donahue K."/>
            <person name="Wang N."/>
            <person name="Rubio M."/>
            <person name="Liu C."/>
            <person name="Kukat C."/>
            <person name="Ruiz D."/>
            <person name="Huettel B."/>
            <person name="Schneeberger K."/>
        </authorList>
    </citation>
    <scope>NUCLEOTIDE SEQUENCE [LARGE SCALE GENOMIC DNA]</scope>
    <source>
        <strain evidence="8">cv. Rojo Pasion</strain>
    </source>
</reference>
<dbReference type="OrthoDB" id="202825at2759"/>
<dbReference type="GO" id="GO:0046872">
    <property type="term" value="F:metal ion binding"/>
    <property type="evidence" value="ECO:0007669"/>
    <property type="project" value="UniProtKB-KW"/>
</dbReference>
<dbReference type="PANTHER" id="PTHR30457">
    <property type="entry name" value="5'-NUCLEOTIDASE SURE"/>
    <property type="match status" value="1"/>
</dbReference>
<organism evidence="5 7">
    <name type="scientific">Prunus armeniaca</name>
    <name type="common">Apricot</name>
    <name type="synonym">Armeniaca vulgaris</name>
    <dbReference type="NCBI Taxonomy" id="36596"/>
    <lineage>
        <taxon>Eukaryota</taxon>
        <taxon>Viridiplantae</taxon>
        <taxon>Streptophyta</taxon>
        <taxon>Embryophyta</taxon>
        <taxon>Tracheophyta</taxon>
        <taxon>Spermatophyta</taxon>
        <taxon>Magnoliopsida</taxon>
        <taxon>eudicotyledons</taxon>
        <taxon>Gunneridae</taxon>
        <taxon>Pentapetalae</taxon>
        <taxon>rosids</taxon>
        <taxon>fabids</taxon>
        <taxon>Rosales</taxon>
        <taxon>Rosaceae</taxon>
        <taxon>Amygdaloideae</taxon>
        <taxon>Amygdaleae</taxon>
        <taxon>Prunus</taxon>
    </lineage>
</organism>
<evidence type="ECO:0000259" key="4">
    <source>
        <dbReference type="Pfam" id="PF01975"/>
    </source>
</evidence>
<dbReference type="SUPFAM" id="SSF64167">
    <property type="entry name" value="SurE-like"/>
    <property type="match status" value="1"/>
</dbReference>
<evidence type="ECO:0000313" key="5">
    <source>
        <dbReference type="EMBL" id="CAB4268639.1"/>
    </source>
</evidence>
<evidence type="ECO:0000313" key="8">
    <source>
        <dbReference type="Proteomes" id="UP000507245"/>
    </source>
</evidence>
<dbReference type="InterPro" id="IPR002828">
    <property type="entry name" value="SurE-like_Pase/nucleotidase"/>
</dbReference>
<evidence type="ECO:0000256" key="2">
    <source>
        <dbReference type="ARBA" id="ARBA00022723"/>
    </source>
</evidence>
<dbReference type="Gene3D" id="3.40.1210.10">
    <property type="entry name" value="Survival protein SurE-like phosphatase/nucleotidase"/>
    <property type="match status" value="1"/>
</dbReference>
<feature type="domain" description="Survival protein SurE-like phosphatase/nucleotidase" evidence="4">
    <location>
        <begin position="12"/>
        <end position="77"/>
    </location>
</feature>
<reference evidence="5 7" key="2">
    <citation type="submission" date="2020-05" db="EMBL/GenBank/DDBJ databases">
        <authorList>
            <person name="Campoy J."/>
            <person name="Schneeberger K."/>
            <person name="Spophaly S."/>
        </authorList>
    </citation>
    <scope>NUCLEOTIDE SEQUENCE [LARGE SCALE GENOMIC DNA]</scope>
    <source>
        <strain evidence="5">PruArmRojPasFocal</strain>
    </source>
</reference>
<dbReference type="PANTHER" id="PTHR30457:SF16">
    <property type="entry name" value="SURVIVAL PROTEIN SURE-LIKE PHOSPHATASE_NUCLEOTIDASE DOMAIN-CONTAINING PROTEIN"/>
    <property type="match status" value="1"/>
</dbReference>
<dbReference type="EMBL" id="CAEKDK010000002">
    <property type="protein sequence ID" value="CAB4268639.1"/>
    <property type="molecule type" value="Genomic_DNA"/>
</dbReference>
<evidence type="ECO:0000256" key="1">
    <source>
        <dbReference type="ARBA" id="ARBA00011062"/>
    </source>
</evidence>
<dbReference type="AlphaFoldDB" id="A0A6J5TY14"/>
<sequence length="124" mass="13331">MESSFSSSSSSRDRSVAGHSVTVRKTIYVSSSQISGATTFEVSGTPADCVSLALLGELFSWSKPALVVNGINRGSSSVYKGLLSYFKRVLFIKASRSCCTVLAARHRSPILRPVKNIGFHPFTP</sequence>
<name>A0A6J5TY14_PRUAR</name>
<evidence type="ECO:0000313" key="7">
    <source>
        <dbReference type="Proteomes" id="UP000507222"/>
    </source>
</evidence>
<dbReference type="Proteomes" id="UP000507245">
    <property type="component" value="Unassembled WGS sequence"/>
</dbReference>
<keyword evidence="8" id="KW-1185">Reference proteome</keyword>
<accession>A0A6J5TY14</accession>
<dbReference type="EMBL" id="CAEKKB010000002">
    <property type="protein sequence ID" value="CAB4299012.1"/>
    <property type="molecule type" value="Genomic_DNA"/>
</dbReference>